<organism evidence="1">
    <name type="scientific">freshwater metagenome</name>
    <dbReference type="NCBI Taxonomy" id="449393"/>
    <lineage>
        <taxon>unclassified sequences</taxon>
        <taxon>metagenomes</taxon>
        <taxon>ecological metagenomes</taxon>
    </lineage>
</organism>
<dbReference type="InterPro" id="IPR043777">
    <property type="entry name" value="DUF5719"/>
</dbReference>
<dbReference type="AlphaFoldDB" id="A0A6J6VNF4"/>
<protein>
    <submittedName>
        <fullName evidence="1">Unannotated protein</fullName>
    </submittedName>
</protein>
<gene>
    <name evidence="1" type="ORF">UFOPK2754_03159</name>
    <name evidence="2" type="ORF">UFOPK3543_01990</name>
</gene>
<evidence type="ECO:0000313" key="2">
    <source>
        <dbReference type="EMBL" id="CAB4919399.1"/>
    </source>
</evidence>
<dbReference type="EMBL" id="CAFBMH010000083">
    <property type="protein sequence ID" value="CAB4919399.1"/>
    <property type="molecule type" value="Genomic_DNA"/>
</dbReference>
<dbReference type="Pfam" id="PF18986">
    <property type="entry name" value="DUF5719"/>
    <property type="match status" value="1"/>
</dbReference>
<reference evidence="1" key="1">
    <citation type="submission" date="2020-05" db="EMBL/GenBank/DDBJ databases">
        <authorList>
            <person name="Chiriac C."/>
            <person name="Salcher M."/>
            <person name="Ghai R."/>
            <person name="Kavagutti S V."/>
        </authorList>
    </citation>
    <scope>NUCLEOTIDE SEQUENCE</scope>
</reference>
<proteinExistence type="predicted"/>
<name>A0A6J6VNF4_9ZZZZ</name>
<dbReference type="InterPro" id="IPR036698">
    <property type="entry name" value="TM1070-like_sf"/>
</dbReference>
<dbReference type="EMBL" id="CAEZYR010000192">
    <property type="protein sequence ID" value="CAB4772298.1"/>
    <property type="molecule type" value="Genomic_DNA"/>
</dbReference>
<dbReference type="Gene3D" id="2.60.290.11">
    <property type="entry name" value="TM1070-like"/>
    <property type="match status" value="1"/>
</dbReference>
<accession>A0A6J6VNF4</accession>
<sequence length="507" mass="52124">MKAARWPALIVIISLLVAAFLFVDDHSATPKSLAPKVVVAGPTVAKADSMSSLWFCNGGTALDNGVADHQVVVVNTTAEVRSGTITVYASKPTTGARPEPVRKTWTLAPYARSDYRLATLIGQAAYASATVEVAGGGVLVEHRISGPLGVDRAPCSSSASGTWYVPIGTTNTGESPVARELLVFFNPFPGDSVVDVEFSTDTGFRGAPELFKGLVVPGGSVVGVDLAKAGVAVSAEIAAAVTARSGRVVVDRVQVYDDGQARRGIAVSSGLGAPAPAWVFAAGRVGNGRQERLVVYNPGNVRAEVDVEVRPQDTDSRAVEPFQLTVQPRQHTQLDLHTAPRLAALVAAGSEFALVVRSVDGSSIVAERQVLVTPGSPGPGVGVSTGTAVAATRLFADVADADQPSSALMLLNPNVETIARIKLTVIANGAVSSPAKYTSIELAPGARRSISLRELGQGTFTVIVDASSGVVAERELVGANDRSVAPAVPDSASLAPFVLGGLVALGS</sequence>
<evidence type="ECO:0000313" key="1">
    <source>
        <dbReference type="EMBL" id="CAB4772298.1"/>
    </source>
</evidence>